<dbReference type="InterPro" id="IPR008974">
    <property type="entry name" value="TRAF-like"/>
</dbReference>
<dbReference type="OrthoDB" id="6437162at2759"/>
<dbReference type="SUPFAM" id="SSF49599">
    <property type="entry name" value="TRAF domain-like"/>
    <property type="match status" value="2"/>
</dbReference>
<evidence type="ECO:0008006" key="3">
    <source>
        <dbReference type="Google" id="ProtNLM"/>
    </source>
</evidence>
<name>A0A8X6N375_NEPPI</name>
<gene>
    <name evidence="1" type="primary">AVEN_142493_1</name>
    <name evidence="1" type="ORF">NPIL_671451</name>
</gene>
<organism evidence="1 2">
    <name type="scientific">Nephila pilipes</name>
    <name type="common">Giant wood spider</name>
    <name type="synonym">Nephila maculata</name>
    <dbReference type="NCBI Taxonomy" id="299642"/>
    <lineage>
        <taxon>Eukaryota</taxon>
        <taxon>Metazoa</taxon>
        <taxon>Ecdysozoa</taxon>
        <taxon>Arthropoda</taxon>
        <taxon>Chelicerata</taxon>
        <taxon>Arachnida</taxon>
        <taxon>Araneae</taxon>
        <taxon>Araneomorphae</taxon>
        <taxon>Entelegynae</taxon>
        <taxon>Araneoidea</taxon>
        <taxon>Nephilidae</taxon>
        <taxon>Nephila</taxon>
    </lineage>
</organism>
<comment type="caution">
    <text evidence="1">The sequence shown here is derived from an EMBL/GenBank/DDBJ whole genome shotgun (WGS) entry which is preliminary data.</text>
</comment>
<dbReference type="Gene3D" id="2.60.210.10">
    <property type="entry name" value="Apoptosis, Tumor Necrosis Factor Receptor Associated Protein 2, Chain A"/>
    <property type="match status" value="1"/>
</dbReference>
<keyword evidence="2" id="KW-1185">Reference proteome</keyword>
<reference evidence="1" key="1">
    <citation type="submission" date="2020-08" db="EMBL/GenBank/DDBJ databases">
        <title>Multicomponent nature underlies the extraordinary mechanical properties of spider dragline silk.</title>
        <authorList>
            <person name="Kono N."/>
            <person name="Nakamura H."/>
            <person name="Mori M."/>
            <person name="Yoshida Y."/>
            <person name="Ohtoshi R."/>
            <person name="Malay A.D."/>
            <person name="Moran D.A.P."/>
            <person name="Tomita M."/>
            <person name="Numata K."/>
            <person name="Arakawa K."/>
        </authorList>
    </citation>
    <scope>NUCLEOTIDE SEQUENCE</scope>
</reference>
<proteinExistence type="predicted"/>
<dbReference type="AlphaFoldDB" id="A0A8X6N375"/>
<dbReference type="Proteomes" id="UP000887013">
    <property type="component" value="Unassembled WGS sequence"/>
</dbReference>
<accession>A0A8X6N375</accession>
<protein>
    <recommendedName>
        <fullName evidence="3">MATH domain-containing protein</fullName>
    </recommendedName>
</protein>
<dbReference type="EMBL" id="BMAW01099695">
    <property type="protein sequence ID" value="GFS91217.1"/>
    <property type="molecule type" value="Genomic_DNA"/>
</dbReference>
<evidence type="ECO:0000313" key="2">
    <source>
        <dbReference type="Proteomes" id="UP000887013"/>
    </source>
</evidence>
<sequence>MKDDEGPSERMEIEFEMSLLGADGSPLMTKRDIEPIGKGEFFRFYGYTSYERFEEKRYEFLPKNTLTIRCRIWRPDIEIPTADLCFARTRMGQEHRSFVWSIKEFSKLRPEEKNSIVLQTATKGGPSPLLTLYLIGDDVTIEISDANPKIDFLICCEISVVNTDGEKTYSNTLKQWLEPALTEFLKFPKFLTKSTLMKDKDRYLPNDTLHLWCDCEIYSGEISSREEDYIKFSSSPTKAIVPALNEVENGENSENDVPS</sequence>
<evidence type="ECO:0000313" key="1">
    <source>
        <dbReference type="EMBL" id="GFS91217.1"/>
    </source>
</evidence>